<evidence type="ECO:0008006" key="5">
    <source>
        <dbReference type="Google" id="ProtNLM"/>
    </source>
</evidence>
<evidence type="ECO:0000256" key="1">
    <source>
        <dbReference type="SAM" id="MobiDB-lite"/>
    </source>
</evidence>
<protein>
    <recommendedName>
        <fullName evidence="5">DUF308 domain-containing protein</fullName>
    </recommendedName>
</protein>
<reference evidence="3 4" key="1">
    <citation type="submission" date="2020-08" db="EMBL/GenBank/DDBJ databases">
        <title>Sequencing the genomes of 1000 actinobacteria strains.</title>
        <authorList>
            <person name="Klenk H.-P."/>
        </authorList>
    </citation>
    <scope>NUCLEOTIDE SEQUENCE [LARGE SCALE GENOMIC DNA]</scope>
    <source>
        <strain evidence="3 4">DSM 45362</strain>
    </source>
</reference>
<evidence type="ECO:0000313" key="4">
    <source>
        <dbReference type="Proteomes" id="UP000587527"/>
    </source>
</evidence>
<evidence type="ECO:0000256" key="2">
    <source>
        <dbReference type="SAM" id="Phobius"/>
    </source>
</evidence>
<proteinExistence type="predicted"/>
<dbReference type="Proteomes" id="UP000587527">
    <property type="component" value="Unassembled WGS sequence"/>
</dbReference>
<accession>A0A841BRL1</accession>
<organism evidence="3 4">
    <name type="scientific">Allocatelliglobosispora scoriae</name>
    <dbReference type="NCBI Taxonomy" id="643052"/>
    <lineage>
        <taxon>Bacteria</taxon>
        <taxon>Bacillati</taxon>
        <taxon>Actinomycetota</taxon>
        <taxon>Actinomycetes</taxon>
        <taxon>Micromonosporales</taxon>
        <taxon>Micromonosporaceae</taxon>
        <taxon>Allocatelliglobosispora</taxon>
    </lineage>
</organism>
<feature type="region of interest" description="Disordered" evidence="1">
    <location>
        <begin position="46"/>
        <end position="66"/>
    </location>
</feature>
<keyword evidence="2" id="KW-0472">Membrane</keyword>
<dbReference type="RefSeq" id="WP_184836076.1">
    <property type="nucleotide sequence ID" value="NZ_JACHMN010000002.1"/>
</dbReference>
<name>A0A841BRL1_9ACTN</name>
<sequence length="175" mass="17941">MPTVGDPDGRSSEQVDAAFAEIVAGFDTPIEPDKASWHASEDVPVESVGTTPATGPIWPAGGPILNHDPRADPHGPSLLEGLDTFGADLPDDGQPFVRPEPQPLPRISAPAVFGALITVFGVFMIIKGNLLPSVGSSANLLAGVTVTVAGVALLISRLRPGGDDEPELPDDGAVV</sequence>
<evidence type="ECO:0000313" key="3">
    <source>
        <dbReference type="EMBL" id="MBB5869440.1"/>
    </source>
</evidence>
<gene>
    <name evidence="3" type="ORF">F4553_002819</name>
</gene>
<keyword evidence="2" id="KW-1133">Transmembrane helix</keyword>
<dbReference type="EMBL" id="JACHMN010000002">
    <property type="protein sequence ID" value="MBB5869440.1"/>
    <property type="molecule type" value="Genomic_DNA"/>
</dbReference>
<dbReference type="AlphaFoldDB" id="A0A841BRL1"/>
<feature type="transmembrane region" description="Helical" evidence="2">
    <location>
        <begin position="138"/>
        <end position="155"/>
    </location>
</feature>
<feature type="transmembrane region" description="Helical" evidence="2">
    <location>
        <begin position="107"/>
        <end position="126"/>
    </location>
</feature>
<comment type="caution">
    <text evidence="3">The sequence shown here is derived from an EMBL/GenBank/DDBJ whole genome shotgun (WGS) entry which is preliminary data.</text>
</comment>
<keyword evidence="4" id="KW-1185">Reference proteome</keyword>
<keyword evidence="2" id="KW-0812">Transmembrane</keyword>